<dbReference type="EMBL" id="LGKO01000002">
    <property type="protein sequence ID" value="KPL84576.1"/>
    <property type="molecule type" value="Genomic_DNA"/>
</dbReference>
<organism evidence="1 2">
    <name type="scientific">Thermanaerothrix daxensis</name>
    <dbReference type="NCBI Taxonomy" id="869279"/>
    <lineage>
        <taxon>Bacteria</taxon>
        <taxon>Bacillati</taxon>
        <taxon>Chloroflexota</taxon>
        <taxon>Anaerolineae</taxon>
        <taxon>Anaerolineales</taxon>
        <taxon>Anaerolineaceae</taxon>
        <taxon>Thermanaerothrix</taxon>
    </lineage>
</organism>
<gene>
    <name evidence="1" type="ORF">SE15_05750</name>
</gene>
<dbReference type="STRING" id="869279.SE15_05750"/>
<dbReference type="AlphaFoldDB" id="A0A0P6XPV5"/>
<dbReference type="Proteomes" id="UP000050544">
    <property type="component" value="Unassembled WGS sequence"/>
</dbReference>
<comment type="caution">
    <text evidence="1">The sequence shown here is derived from an EMBL/GenBank/DDBJ whole genome shotgun (WGS) entry which is preliminary data.</text>
</comment>
<dbReference type="OrthoDB" id="154259at2"/>
<proteinExistence type="predicted"/>
<dbReference type="RefSeq" id="WP_054521121.1">
    <property type="nucleotide sequence ID" value="NZ_LGKO01000002.1"/>
</dbReference>
<evidence type="ECO:0000313" key="1">
    <source>
        <dbReference type="EMBL" id="KPL84576.1"/>
    </source>
</evidence>
<reference evidence="1 2" key="1">
    <citation type="submission" date="2015-07" db="EMBL/GenBank/DDBJ databases">
        <title>Whole genome sequence of Thermanaerothrix daxensis DSM 23592.</title>
        <authorList>
            <person name="Hemp J."/>
            <person name="Ward L.M."/>
            <person name="Pace L.A."/>
            <person name="Fischer W.W."/>
        </authorList>
    </citation>
    <scope>NUCLEOTIDE SEQUENCE [LARGE SCALE GENOMIC DNA]</scope>
    <source>
        <strain evidence="1 2">GNS-1</strain>
    </source>
</reference>
<protein>
    <submittedName>
        <fullName evidence="1">Uncharacterized protein</fullName>
    </submittedName>
</protein>
<keyword evidence="2" id="KW-1185">Reference proteome</keyword>
<name>A0A0P6XPV5_9CHLR</name>
<sequence length="451" mass="50547">MKRSEHSKSAPSPQTLQINRLGFHYYPDSLHYTAQDLQTWLPLLSRLNVGWLAMESPATRAIPEAFIRGLLKQGISPLIQFPFSLVDPPELREVAPIIEAYIKWGALHIQIFDRPNLRRTWGPAFWSHPDLAEAFVDAFLPWAQWIVRCGGYPILPPLQPGGDYWDTAFLQNVLTILERRQQTSIIENLHLSAYAWTHNHPLEWGQGGPLAWPEARPYCQSPDTQDQRGFRIFEWYEAIAQSVLERSLPIHLFHVGLPSDPQILFSQSDGFHPAAMPAVQHLYASLAPKGIATVPLAAEYPPSLLSCNFWLLSASPNTPFAAQAWFHEGKPANDAVMQLISPDATHPHSQFTPGSPGIFEHLKRPIGHYILLPPDWTTQPELIPILLSQMPTGDTPTLGTALSEAVLAQRVTLVEPEKFAPEVIEQLRASGCVVDTITLNQVSHLSKYLAR</sequence>
<evidence type="ECO:0000313" key="2">
    <source>
        <dbReference type="Proteomes" id="UP000050544"/>
    </source>
</evidence>
<accession>A0A0P6XPV5</accession>